<evidence type="ECO:0000256" key="1">
    <source>
        <dbReference type="ARBA" id="ARBA00004651"/>
    </source>
</evidence>
<reference evidence="7 8" key="1">
    <citation type="submission" date="2019-02" db="EMBL/GenBank/DDBJ databases">
        <title>Genome sequence of the sea-ice species Brumimicrobium glaciale.</title>
        <authorList>
            <person name="Bowman J.P."/>
        </authorList>
    </citation>
    <scope>NUCLEOTIDE SEQUENCE [LARGE SCALE GENOMIC DNA]</scope>
    <source>
        <strain evidence="7 8">IC156</strain>
    </source>
</reference>
<dbReference type="PANTHER" id="PTHR30213">
    <property type="entry name" value="INNER MEMBRANE PROTEIN YHJD"/>
    <property type="match status" value="1"/>
</dbReference>
<organism evidence="7 8">
    <name type="scientific">Brumimicrobium glaciale</name>
    <dbReference type="NCBI Taxonomy" id="200475"/>
    <lineage>
        <taxon>Bacteria</taxon>
        <taxon>Pseudomonadati</taxon>
        <taxon>Bacteroidota</taxon>
        <taxon>Flavobacteriia</taxon>
        <taxon>Flavobacteriales</taxon>
        <taxon>Crocinitomicaceae</taxon>
        <taxon>Brumimicrobium</taxon>
    </lineage>
</organism>
<gene>
    <name evidence="7" type="ORF">ERX46_15185</name>
</gene>
<sequence>MSDKRIINTSVENDIQVVKEKNKGRSLSWPEIWELTKTSFKEFFQGDSFMHGAALAYYTIFALVPIIYLAVTSFGLIMGQDQVIAIVGDLLETNMGIGDVTFFTDLMYKWEIGKGGTPFLQIIGIIFLIFISTAMFNSLSKSLNTFFGIVPIQHYNIVLEELVRRLLSFGLMAVFGAIIVVIYFAQSILIGVGTRVLSDGSVFQEVLFSILEHISILAINFLVFTFVFKYLHDGIVKWKLAMAGALFTSILLYLGQLGVNYYLANFFFAADSGVAGTLLAVLTWIFYISQIIFLGAKYTSVYARMVGMPIRAK</sequence>
<proteinExistence type="predicted"/>
<evidence type="ECO:0000256" key="3">
    <source>
        <dbReference type="ARBA" id="ARBA00022692"/>
    </source>
</evidence>
<feature type="transmembrane region" description="Helical" evidence="6">
    <location>
        <begin position="166"/>
        <end position="186"/>
    </location>
</feature>
<comment type="subcellular location">
    <subcellularLocation>
        <location evidence="1">Cell membrane</location>
        <topology evidence="1">Multi-pass membrane protein</topology>
    </subcellularLocation>
</comment>
<dbReference type="AlphaFoldDB" id="A0A4Q4KJR0"/>
<feature type="transmembrane region" description="Helical" evidence="6">
    <location>
        <begin position="119"/>
        <end position="139"/>
    </location>
</feature>
<evidence type="ECO:0000256" key="6">
    <source>
        <dbReference type="SAM" id="Phobius"/>
    </source>
</evidence>
<dbReference type="PANTHER" id="PTHR30213:SF1">
    <property type="entry name" value="INNER MEMBRANE PROTEIN YHJD"/>
    <property type="match status" value="1"/>
</dbReference>
<evidence type="ECO:0000313" key="8">
    <source>
        <dbReference type="Proteomes" id="UP000293952"/>
    </source>
</evidence>
<keyword evidence="3 6" id="KW-0812">Transmembrane</keyword>
<feature type="transmembrane region" description="Helical" evidence="6">
    <location>
        <begin position="206"/>
        <end position="228"/>
    </location>
</feature>
<evidence type="ECO:0000256" key="2">
    <source>
        <dbReference type="ARBA" id="ARBA00022475"/>
    </source>
</evidence>
<keyword evidence="4 6" id="KW-1133">Transmembrane helix</keyword>
<feature type="transmembrane region" description="Helical" evidence="6">
    <location>
        <begin position="55"/>
        <end position="77"/>
    </location>
</feature>
<protein>
    <submittedName>
        <fullName evidence="7">YihY/virulence factor BrkB family protein</fullName>
    </submittedName>
</protein>
<evidence type="ECO:0000256" key="5">
    <source>
        <dbReference type="ARBA" id="ARBA00023136"/>
    </source>
</evidence>
<feature type="transmembrane region" description="Helical" evidence="6">
    <location>
        <begin position="275"/>
        <end position="296"/>
    </location>
</feature>
<dbReference type="PIRSF" id="PIRSF035875">
    <property type="entry name" value="RNase_BN"/>
    <property type="match status" value="1"/>
</dbReference>
<dbReference type="Pfam" id="PF03631">
    <property type="entry name" value="Virul_fac_BrkB"/>
    <property type="match status" value="1"/>
</dbReference>
<evidence type="ECO:0000256" key="4">
    <source>
        <dbReference type="ARBA" id="ARBA00022989"/>
    </source>
</evidence>
<dbReference type="GO" id="GO:0005886">
    <property type="term" value="C:plasma membrane"/>
    <property type="evidence" value="ECO:0007669"/>
    <property type="project" value="UniProtKB-SubCell"/>
</dbReference>
<feature type="transmembrane region" description="Helical" evidence="6">
    <location>
        <begin position="240"/>
        <end position="263"/>
    </location>
</feature>
<evidence type="ECO:0000313" key="7">
    <source>
        <dbReference type="EMBL" id="RYM32029.1"/>
    </source>
</evidence>
<accession>A0A4Q4KJR0</accession>
<keyword evidence="5 6" id="KW-0472">Membrane</keyword>
<dbReference type="InterPro" id="IPR017039">
    <property type="entry name" value="Virul_fac_BrkB"/>
</dbReference>
<comment type="caution">
    <text evidence="7">The sequence shown here is derived from an EMBL/GenBank/DDBJ whole genome shotgun (WGS) entry which is preliminary data.</text>
</comment>
<keyword evidence="2" id="KW-1003">Cell membrane</keyword>
<dbReference type="RefSeq" id="WP_130094717.1">
    <property type="nucleotide sequence ID" value="NZ_SETE01000007.1"/>
</dbReference>
<dbReference type="OrthoDB" id="9797028at2"/>
<dbReference type="Proteomes" id="UP000293952">
    <property type="component" value="Unassembled WGS sequence"/>
</dbReference>
<name>A0A4Q4KJR0_9FLAO</name>
<keyword evidence="8" id="KW-1185">Reference proteome</keyword>
<dbReference type="EMBL" id="SETE01000007">
    <property type="protein sequence ID" value="RYM32029.1"/>
    <property type="molecule type" value="Genomic_DNA"/>
</dbReference>